<reference evidence="1 2" key="2">
    <citation type="submission" date="2017-10" db="EMBL/GenBank/DDBJ databases">
        <title>Genome analyses suggest a sexual origin of heterokaryosis in a supposedly ancient asexual fungus.</title>
        <authorList>
            <person name="Corradi N."/>
            <person name="Sedzielewska K."/>
            <person name="Noel J."/>
            <person name="Charron P."/>
            <person name="Farinelli L."/>
            <person name="Marton T."/>
            <person name="Kruger M."/>
            <person name="Pelin A."/>
            <person name="Brachmann A."/>
            <person name="Corradi N."/>
        </authorList>
    </citation>
    <scope>NUCLEOTIDE SEQUENCE [LARGE SCALE GENOMIC DNA]</scope>
    <source>
        <strain evidence="1 2">A1</strain>
    </source>
</reference>
<dbReference type="EMBL" id="LLXH01000087">
    <property type="protein sequence ID" value="PKC73392.1"/>
    <property type="molecule type" value="Genomic_DNA"/>
</dbReference>
<name>A0A2N0SCX9_9GLOM</name>
<evidence type="ECO:0000313" key="1">
    <source>
        <dbReference type="EMBL" id="PKC73392.1"/>
    </source>
</evidence>
<organism evidence="1 2">
    <name type="scientific">Rhizophagus irregularis</name>
    <dbReference type="NCBI Taxonomy" id="588596"/>
    <lineage>
        <taxon>Eukaryota</taxon>
        <taxon>Fungi</taxon>
        <taxon>Fungi incertae sedis</taxon>
        <taxon>Mucoromycota</taxon>
        <taxon>Glomeromycotina</taxon>
        <taxon>Glomeromycetes</taxon>
        <taxon>Glomerales</taxon>
        <taxon>Glomeraceae</taxon>
        <taxon>Rhizophagus</taxon>
    </lineage>
</organism>
<sequence length="115" mass="13736">MKILNSQEWYKNFQDLLFFRDNELEDLLKYYECPNIHNNIQSSALFNINKCRQEWTGFNKMIVSNNLSSKDIDTILSLLIQDYNDIFLNIIKSIQLIYCIPFSSIEYECGFSRQN</sequence>
<dbReference type="AlphaFoldDB" id="A0A2N0SCX9"/>
<accession>A0A2N0SCX9</accession>
<proteinExistence type="predicted"/>
<reference evidence="1 2" key="1">
    <citation type="submission" date="2017-10" db="EMBL/GenBank/DDBJ databases">
        <title>Extensive intraspecific genome diversity in a model arbuscular mycorrhizal fungus.</title>
        <authorList>
            <person name="Chen E.C.H."/>
            <person name="Morin E."/>
            <person name="Baudet D."/>
            <person name="Noel J."/>
            <person name="Ndikumana S."/>
            <person name="Charron P."/>
            <person name="St-Onge C."/>
            <person name="Giorgi J."/>
            <person name="Grigoriev I.V."/>
            <person name="Roux C."/>
            <person name="Martin F.M."/>
            <person name="Corradi N."/>
        </authorList>
    </citation>
    <scope>NUCLEOTIDE SEQUENCE [LARGE SCALE GENOMIC DNA]</scope>
    <source>
        <strain evidence="1 2">A1</strain>
    </source>
</reference>
<evidence type="ECO:0000313" key="2">
    <source>
        <dbReference type="Proteomes" id="UP000232688"/>
    </source>
</evidence>
<dbReference type="VEuPathDB" id="FungiDB:RhiirA1_451183"/>
<protein>
    <submittedName>
        <fullName evidence="1">Uncharacterized protein</fullName>
    </submittedName>
</protein>
<dbReference type="Proteomes" id="UP000232688">
    <property type="component" value="Unassembled WGS sequence"/>
</dbReference>
<gene>
    <name evidence="1" type="ORF">RhiirA1_451183</name>
</gene>
<comment type="caution">
    <text evidence="1">The sequence shown here is derived from an EMBL/GenBank/DDBJ whole genome shotgun (WGS) entry which is preliminary data.</text>
</comment>